<name>A0A834MKJ9_RHYFE</name>
<keyword evidence="2" id="KW-1185">Reference proteome</keyword>
<evidence type="ECO:0000313" key="2">
    <source>
        <dbReference type="Proteomes" id="UP000625711"/>
    </source>
</evidence>
<organism evidence="1 2">
    <name type="scientific">Rhynchophorus ferrugineus</name>
    <name type="common">Red palm weevil</name>
    <name type="synonym">Curculio ferrugineus</name>
    <dbReference type="NCBI Taxonomy" id="354439"/>
    <lineage>
        <taxon>Eukaryota</taxon>
        <taxon>Metazoa</taxon>
        <taxon>Ecdysozoa</taxon>
        <taxon>Arthropoda</taxon>
        <taxon>Hexapoda</taxon>
        <taxon>Insecta</taxon>
        <taxon>Pterygota</taxon>
        <taxon>Neoptera</taxon>
        <taxon>Endopterygota</taxon>
        <taxon>Coleoptera</taxon>
        <taxon>Polyphaga</taxon>
        <taxon>Cucujiformia</taxon>
        <taxon>Curculionidae</taxon>
        <taxon>Dryophthorinae</taxon>
        <taxon>Rhynchophorus</taxon>
    </lineage>
</organism>
<comment type="caution">
    <text evidence="1">The sequence shown here is derived from an EMBL/GenBank/DDBJ whole genome shotgun (WGS) entry which is preliminary data.</text>
</comment>
<dbReference type="AlphaFoldDB" id="A0A834MKJ9"/>
<protein>
    <submittedName>
        <fullName evidence="1">Uncharacterized protein</fullName>
    </submittedName>
</protein>
<gene>
    <name evidence="1" type="ORF">GWI33_023335</name>
</gene>
<reference evidence="1" key="1">
    <citation type="submission" date="2020-08" db="EMBL/GenBank/DDBJ databases">
        <title>Genome sequencing and assembly of the red palm weevil Rhynchophorus ferrugineus.</title>
        <authorList>
            <person name="Dias G.B."/>
            <person name="Bergman C.M."/>
            <person name="Manee M."/>
        </authorList>
    </citation>
    <scope>NUCLEOTIDE SEQUENCE</scope>
    <source>
        <strain evidence="1">AA-2017</strain>
        <tissue evidence="1">Whole larva</tissue>
    </source>
</reference>
<dbReference type="EMBL" id="JAACXV010000095">
    <property type="protein sequence ID" value="KAF7283605.1"/>
    <property type="molecule type" value="Genomic_DNA"/>
</dbReference>
<evidence type="ECO:0000313" key="1">
    <source>
        <dbReference type="EMBL" id="KAF7283605.1"/>
    </source>
</evidence>
<dbReference type="Proteomes" id="UP000625711">
    <property type="component" value="Unassembled WGS sequence"/>
</dbReference>
<accession>A0A834MKJ9</accession>
<proteinExistence type="predicted"/>
<sequence>MDSNRNSPMQFWWEVIAHDEGSFLTSPRWYHLKHQYLEHNHLLVWFIQRVKRPLWNVNKKIVGYVLNSDTGGKQDSPGQREAS</sequence>